<protein>
    <submittedName>
        <fullName evidence="2">Uncharacterized protein</fullName>
    </submittedName>
</protein>
<evidence type="ECO:0000313" key="2">
    <source>
        <dbReference type="EMBL" id="PRQ16004.1"/>
    </source>
</evidence>
<name>A0A2P6P256_ROSCH</name>
<proteinExistence type="predicted"/>
<dbReference type="Proteomes" id="UP000238479">
    <property type="component" value="Chromosome 7"/>
</dbReference>
<reference evidence="2 3" key="1">
    <citation type="journal article" date="2018" name="Nat. Genet.">
        <title>The Rosa genome provides new insights in the design of modern roses.</title>
        <authorList>
            <person name="Bendahmane M."/>
        </authorList>
    </citation>
    <scope>NUCLEOTIDE SEQUENCE [LARGE SCALE GENOMIC DNA]</scope>
    <source>
        <strain evidence="3">cv. Old Blush</strain>
    </source>
</reference>
<evidence type="ECO:0000256" key="1">
    <source>
        <dbReference type="SAM" id="Phobius"/>
    </source>
</evidence>
<accession>A0A2P6P256</accession>
<dbReference type="Gramene" id="PRQ16004">
    <property type="protein sequence ID" value="PRQ16004"/>
    <property type="gene ID" value="RchiOBHm_Chr7g0179531"/>
</dbReference>
<feature type="transmembrane region" description="Helical" evidence="1">
    <location>
        <begin position="12"/>
        <end position="39"/>
    </location>
</feature>
<keyword evidence="1" id="KW-1133">Transmembrane helix</keyword>
<keyword evidence="1" id="KW-0812">Transmembrane</keyword>
<sequence>MLLGLSFWAQLHFFVISFCLIMLPLLQAGAVRLGLVYLVSLGRYNVPKD</sequence>
<dbReference type="AlphaFoldDB" id="A0A2P6P256"/>
<organism evidence="2 3">
    <name type="scientific">Rosa chinensis</name>
    <name type="common">China rose</name>
    <dbReference type="NCBI Taxonomy" id="74649"/>
    <lineage>
        <taxon>Eukaryota</taxon>
        <taxon>Viridiplantae</taxon>
        <taxon>Streptophyta</taxon>
        <taxon>Embryophyta</taxon>
        <taxon>Tracheophyta</taxon>
        <taxon>Spermatophyta</taxon>
        <taxon>Magnoliopsida</taxon>
        <taxon>eudicotyledons</taxon>
        <taxon>Gunneridae</taxon>
        <taxon>Pentapetalae</taxon>
        <taxon>rosids</taxon>
        <taxon>fabids</taxon>
        <taxon>Rosales</taxon>
        <taxon>Rosaceae</taxon>
        <taxon>Rosoideae</taxon>
        <taxon>Rosoideae incertae sedis</taxon>
        <taxon>Rosa</taxon>
    </lineage>
</organism>
<comment type="caution">
    <text evidence="2">The sequence shown here is derived from an EMBL/GenBank/DDBJ whole genome shotgun (WGS) entry which is preliminary data.</text>
</comment>
<keyword evidence="1" id="KW-0472">Membrane</keyword>
<dbReference type="EMBL" id="PDCK01000045">
    <property type="protein sequence ID" value="PRQ16004.1"/>
    <property type="molecule type" value="Genomic_DNA"/>
</dbReference>
<gene>
    <name evidence="2" type="ORF">RchiOBHm_Chr7g0179531</name>
</gene>
<keyword evidence="3" id="KW-1185">Reference proteome</keyword>
<evidence type="ECO:0000313" key="3">
    <source>
        <dbReference type="Proteomes" id="UP000238479"/>
    </source>
</evidence>